<feature type="chain" id="PRO_5039942034" evidence="1">
    <location>
        <begin position="22"/>
        <end position="60"/>
    </location>
</feature>
<organism evidence="2 3">
    <name type="scientific">Helianthus annuus</name>
    <name type="common">Common sunflower</name>
    <dbReference type="NCBI Taxonomy" id="4232"/>
    <lineage>
        <taxon>Eukaryota</taxon>
        <taxon>Viridiplantae</taxon>
        <taxon>Streptophyta</taxon>
        <taxon>Embryophyta</taxon>
        <taxon>Tracheophyta</taxon>
        <taxon>Spermatophyta</taxon>
        <taxon>Magnoliopsida</taxon>
        <taxon>eudicotyledons</taxon>
        <taxon>Gunneridae</taxon>
        <taxon>Pentapetalae</taxon>
        <taxon>asterids</taxon>
        <taxon>campanulids</taxon>
        <taxon>Asterales</taxon>
        <taxon>Asteraceae</taxon>
        <taxon>Asteroideae</taxon>
        <taxon>Heliantheae alliance</taxon>
        <taxon>Heliantheae</taxon>
        <taxon>Helianthus</taxon>
    </lineage>
</organism>
<evidence type="ECO:0000256" key="1">
    <source>
        <dbReference type="SAM" id="SignalP"/>
    </source>
</evidence>
<dbReference type="AlphaFoldDB" id="A0A9K3IJW4"/>
<evidence type="ECO:0000313" key="2">
    <source>
        <dbReference type="EMBL" id="KAF5797729.1"/>
    </source>
</evidence>
<sequence>MGVCWFGLMSLLVLFATPPHPLPTTPFPSFSPLYLSSLSPFSSHHFHTHSLCELHSLEED</sequence>
<gene>
    <name evidence="2" type="ORF">HanXRQr2_Chr07g0284121</name>
</gene>
<accession>A0A9K3IJW4</accession>
<evidence type="ECO:0000313" key="3">
    <source>
        <dbReference type="Proteomes" id="UP000215914"/>
    </source>
</evidence>
<keyword evidence="1" id="KW-0732">Signal</keyword>
<reference evidence="2" key="1">
    <citation type="journal article" date="2017" name="Nature">
        <title>The sunflower genome provides insights into oil metabolism, flowering and Asterid evolution.</title>
        <authorList>
            <person name="Badouin H."/>
            <person name="Gouzy J."/>
            <person name="Grassa C.J."/>
            <person name="Murat F."/>
            <person name="Staton S.E."/>
            <person name="Cottret L."/>
            <person name="Lelandais-Briere C."/>
            <person name="Owens G.L."/>
            <person name="Carrere S."/>
            <person name="Mayjonade B."/>
            <person name="Legrand L."/>
            <person name="Gill N."/>
            <person name="Kane N.C."/>
            <person name="Bowers J.E."/>
            <person name="Hubner S."/>
            <person name="Bellec A."/>
            <person name="Berard A."/>
            <person name="Berges H."/>
            <person name="Blanchet N."/>
            <person name="Boniface M.C."/>
            <person name="Brunel D."/>
            <person name="Catrice O."/>
            <person name="Chaidir N."/>
            <person name="Claudel C."/>
            <person name="Donnadieu C."/>
            <person name="Faraut T."/>
            <person name="Fievet G."/>
            <person name="Helmstetter N."/>
            <person name="King M."/>
            <person name="Knapp S.J."/>
            <person name="Lai Z."/>
            <person name="Le Paslier M.C."/>
            <person name="Lippi Y."/>
            <person name="Lorenzon L."/>
            <person name="Mandel J.R."/>
            <person name="Marage G."/>
            <person name="Marchand G."/>
            <person name="Marquand E."/>
            <person name="Bret-Mestries E."/>
            <person name="Morien E."/>
            <person name="Nambeesan S."/>
            <person name="Nguyen T."/>
            <person name="Pegot-Espagnet P."/>
            <person name="Pouilly N."/>
            <person name="Raftis F."/>
            <person name="Sallet E."/>
            <person name="Schiex T."/>
            <person name="Thomas J."/>
            <person name="Vandecasteele C."/>
            <person name="Vares D."/>
            <person name="Vear F."/>
            <person name="Vautrin S."/>
            <person name="Crespi M."/>
            <person name="Mangin B."/>
            <person name="Burke J.M."/>
            <person name="Salse J."/>
            <person name="Munos S."/>
            <person name="Vincourt P."/>
            <person name="Rieseberg L.H."/>
            <person name="Langlade N.B."/>
        </authorList>
    </citation>
    <scope>NUCLEOTIDE SEQUENCE</scope>
    <source>
        <tissue evidence="2">Leaves</tissue>
    </source>
</reference>
<dbReference type="EMBL" id="MNCJ02000322">
    <property type="protein sequence ID" value="KAF5797729.1"/>
    <property type="molecule type" value="Genomic_DNA"/>
</dbReference>
<dbReference type="Proteomes" id="UP000215914">
    <property type="component" value="Unassembled WGS sequence"/>
</dbReference>
<name>A0A9K3IJW4_HELAN</name>
<protein>
    <submittedName>
        <fullName evidence="2">Uncharacterized protein</fullName>
    </submittedName>
</protein>
<dbReference type="Gramene" id="mRNA:HanXRQr2_Chr07g0284121">
    <property type="protein sequence ID" value="CDS:HanXRQr2_Chr07g0284121.1"/>
    <property type="gene ID" value="HanXRQr2_Chr07g0284121"/>
</dbReference>
<feature type="signal peptide" evidence="1">
    <location>
        <begin position="1"/>
        <end position="21"/>
    </location>
</feature>
<reference evidence="2" key="2">
    <citation type="submission" date="2020-06" db="EMBL/GenBank/DDBJ databases">
        <title>Helianthus annuus Genome sequencing and assembly Release 2.</title>
        <authorList>
            <person name="Gouzy J."/>
            <person name="Langlade N."/>
            <person name="Munos S."/>
        </authorList>
    </citation>
    <scope>NUCLEOTIDE SEQUENCE</scope>
    <source>
        <tissue evidence="2">Leaves</tissue>
    </source>
</reference>
<proteinExistence type="predicted"/>
<comment type="caution">
    <text evidence="2">The sequence shown here is derived from an EMBL/GenBank/DDBJ whole genome shotgun (WGS) entry which is preliminary data.</text>
</comment>
<keyword evidence="3" id="KW-1185">Reference proteome</keyword>